<dbReference type="Pfam" id="PF00685">
    <property type="entry name" value="Sulfotransfer_1"/>
    <property type="match status" value="1"/>
</dbReference>
<sequence>MLRAHPQAHVAPEKELDFFSYYFDRGYRWYESFFDGAAAAVRFENSPSYFHDPRAPERVHGYDPAMKIVLLLRDPVERAYSNHLHEVIKGHIPPDLSFEDGLENNPSYLEQSRYGTHLGRWLQVFPRDQVLVLLAEHIGKDPAQAARQLYRFLGIDADFTTGLLSERRNESDRARWPWLRHLLRAQGDRMRAMGWEEHLMRIKKLPPFRQVLASNRIDVRAQVPPMRPRTRQRLVDELADEMQVTARLLGRDPVEWPSWPGSPS</sequence>
<dbReference type="InterPro" id="IPR027417">
    <property type="entry name" value="P-loop_NTPase"/>
</dbReference>
<evidence type="ECO:0000313" key="4">
    <source>
        <dbReference type="EMBL" id="WCR12677.1"/>
    </source>
</evidence>
<evidence type="ECO:0000256" key="2">
    <source>
        <dbReference type="ARBA" id="ARBA00023180"/>
    </source>
</evidence>
<dbReference type="Proteomes" id="UP001218412">
    <property type="component" value="Chromosome"/>
</dbReference>
<dbReference type="InterPro" id="IPR037359">
    <property type="entry name" value="NST/OST"/>
</dbReference>
<keyword evidence="1" id="KW-0808">Transferase</keyword>
<dbReference type="InterPro" id="IPR000863">
    <property type="entry name" value="Sulfotransferase_dom"/>
</dbReference>
<dbReference type="PANTHER" id="PTHR10605:SF56">
    <property type="entry name" value="BIFUNCTIONAL HEPARAN SULFATE N-DEACETYLASE_N-SULFOTRANSFERASE"/>
    <property type="match status" value="1"/>
</dbReference>
<organism evidence="4 5">
    <name type="scientific">Paracoccus stylophorae</name>
    <dbReference type="NCBI Taxonomy" id="659350"/>
    <lineage>
        <taxon>Bacteria</taxon>
        <taxon>Pseudomonadati</taxon>
        <taxon>Pseudomonadota</taxon>
        <taxon>Alphaproteobacteria</taxon>
        <taxon>Rhodobacterales</taxon>
        <taxon>Paracoccaceae</taxon>
        <taxon>Paracoccus</taxon>
    </lineage>
</organism>
<gene>
    <name evidence="4" type="ORF">JHW45_17060</name>
</gene>
<name>A0ABY7T054_9RHOB</name>
<keyword evidence="2" id="KW-0325">Glycoprotein</keyword>
<proteinExistence type="predicted"/>
<feature type="domain" description="Sulfotransferase" evidence="3">
    <location>
        <begin position="60"/>
        <end position="158"/>
    </location>
</feature>
<evidence type="ECO:0000313" key="5">
    <source>
        <dbReference type="Proteomes" id="UP001218412"/>
    </source>
</evidence>
<evidence type="ECO:0000259" key="3">
    <source>
        <dbReference type="Pfam" id="PF00685"/>
    </source>
</evidence>
<dbReference type="SUPFAM" id="SSF52540">
    <property type="entry name" value="P-loop containing nucleoside triphosphate hydrolases"/>
    <property type="match status" value="1"/>
</dbReference>
<reference evidence="4 5" key="1">
    <citation type="submission" date="2021-01" db="EMBL/GenBank/DDBJ databases">
        <title>Biogeographic distribution of Paracoccus.</title>
        <authorList>
            <person name="Hollensteiner J."/>
            <person name="Leineberger J."/>
            <person name="Brinkhoff T."/>
            <person name="Daniel R."/>
        </authorList>
    </citation>
    <scope>NUCLEOTIDE SEQUENCE [LARGE SCALE GENOMIC DNA]</scope>
    <source>
        <strain evidence="4 5">LMG25392</strain>
    </source>
</reference>
<evidence type="ECO:0000256" key="1">
    <source>
        <dbReference type="ARBA" id="ARBA00022679"/>
    </source>
</evidence>
<keyword evidence="5" id="KW-1185">Reference proteome</keyword>
<dbReference type="EMBL" id="CP067134">
    <property type="protein sequence ID" value="WCR12677.1"/>
    <property type="molecule type" value="Genomic_DNA"/>
</dbReference>
<protein>
    <submittedName>
        <fullName evidence="4">Sulfotransferase domain-containing protein</fullName>
    </submittedName>
</protein>
<dbReference type="Gene3D" id="3.40.50.300">
    <property type="entry name" value="P-loop containing nucleotide triphosphate hydrolases"/>
    <property type="match status" value="1"/>
</dbReference>
<accession>A0ABY7T054</accession>
<dbReference type="PANTHER" id="PTHR10605">
    <property type="entry name" value="HEPARAN SULFATE SULFOTRANSFERASE"/>
    <property type="match status" value="1"/>
</dbReference>